<keyword evidence="2" id="KW-1133">Transmembrane helix</keyword>
<name>W8GF09_9MOLU</name>
<dbReference type="RefSeq" id="WP_025208489.1">
    <property type="nucleotide sequence ID" value="NZ_CP006932.1"/>
</dbReference>
<keyword evidence="2" id="KW-0812">Transmembrane</keyword>
<evidence type="ECO:0008006" key="5">
    <source>
        <dbReference type="Google" id="ProtNLM"/>
    </source>
</evidence>
<gene>
    <name evidence="3" type="ORF">X271_00074</name>
</gene>
<evidence type="ECO:0000256" key="1">
    <source>
        <dbReference type="SAM" id="Coils"/>
    </source>
</evidence>
<proteinExistence type="predicted"/>
<dbReference type="AlphaFoldDB" id="W8GF09"/>
<evidence type="ECO:0000256" key="2">
    <source>
        <dbReference type="SAM" id="Phobius"/>
    </source>
</evidence>
<dbReference type="KEGG" id="hcr:X271_00074"/>
<sequence>MIQNFFTNIINFLNTKYTDTQMLGADLDRTQDILIIILIAFAAAAILLLIIGFFYLISILRRTNVVMKKVDYLMEDITYKSESLNVTVETLNKLSNYLLLFDSSSKTGIKSLIKLFSENRNYFYSFADKLRENIDKKISEGKSKVKKASPKVKEKVDKLKKVINDYELKKENSQNVKPNLKKESEIKTKEIKVSKK</sequence>
<evidence type="ECO:0000313" key="3">
    <source>
        <dbReference type="EMBL" id="AHK22188.1"/>
    </source>
</evidence>
<keyword evidence="1" id="KW-0175">Coiled coil</keyword>
<feature type="coiled-coil region" evidence="1">
    <location>
        <begin position="156"/>
        <end position="183"/>
    </location>
</feature>
<dbReference type="STRING" id="1427984.X271_00074"/>
<reference evidence="3 4" key="1">
    <citation type="journal article" date="2014" name="Genome Biol. Evol.">
        <title>Phylogenomics of "Candidatus Hepatoplasma crinochetorum," a Lineage of Mollicutes Associated with Noninsect Arthropods.</title>
        <authorList>
            <person name="Leclercq S."/>
            <person name="Dittmer J."/>
            <person name="Bouchon D."/>
            <person name="Cordaux R."/>
        </authorList>
    </citation>
    <scope>NUCLEOTIDE SEQUENCE [LARGE SCALE GENOMIC DNA]</scope>
    <source>
        <strain evidence="3 4">Av</strain>
    </source>
</reference>
<accession>W8GF09</accession>
<feature type="transmembrane region" description="Helical" evidence="2">
    <location>
        <begin position="33"/>
        <end position="60"/>
    </location>
</feature>
<dbReference type="OrthoDB" id="400255at2"/>
<evidence type="ECO:0000313" key="4">
    <source>
        <dbReference type="Proteomes" id="UP000019450"/>
    </source>
</evidence>
<keyword evidence="2" id="KW-0472">Membrane</keyword>
<dbReference type="EMBL" id="CP006932">
    <property type="protein sequence ID" value="AHK22188.1"/>
    <property type="molecule type" value="Genomic_DNA"/>
</dbReference>
<organism evidence="3 4">
    <name type="scientific">Candidatus Hepatoplasma crinochetorum Av</name>
    <dbReference type="NCBI Taxonomy" id="1427984"/>
    <lineage>
        <taxon>Bacteria</taxon>
        <taxon>Bacillati</taxon>
        <taxon>Mycoplasmatota</taxon>
        <taxon>Mollicutes</taxon>
        <taxon>Candidatus Hepatoplasmataceae</taxon>
        <taxon>Candidatus Hepatoplasma</taxon>
    </lineage>
</organism>
<protein>
    <recommendedName>
        <fullName evidence="5">DUF948 domain-containing protein</fullName>
    </recommendedName>
</protein>
<keyword evidence="4" id="KW-1185">Reference proteome</keyword>
<dbReference type="HOGENOM" id="CLU_1388044_0_0_14"/>
<dbReference type="eggNOG" id="ENOG5033M0B">
    <property type="taxonomic scope" value="Bacteria"/>
</dbReference>
<dbReference type="Proteomes" id="UP000019450">
    <property type="component" value="Chromosome"/>
</dbReference>